<dbReference type="SUPFAM" id="SSF53850">
    <property type="entry name" value="Periplasmic binding protein-like II"/>
    <property type="match status" value="1"/>
</dbReference>
<proteinExistence type="inferred from homology"/>
<dbReference type="InterPro" id="IPR036390">
    <property type="entry name" value="WH_DNA-bd_sf"/>
</dbReference>
<keyword evidence="9" id="KW-1185">Reference proteome</keyword>
<dbReference type="Gene3D" id="1.10.10.10">
    <property type="entry name" value="Winged helix-like DNA-binding domain superfamily/Winged helix DNA-binding domain"/>
    <property type="match status" value="1"/>
</dbReference>
<dbReference type="PRINTS" id="PR00039">
    <property type="entry name" value="HTHLYSR"/>
</dbReference>
<evidence type="ECO:0000256" key="6">
    <source>
        <dbReference type="ARBA" id="ARBA00043141"/>
    </source>
</evidence>
<evidence type="ECO:0000256" key="2">
    <source>
        <dbReference type="ARBA" id="ARBA00023015"/>
    </source>
</evidence>
<dbReference type="InterPro" id="IPR036388">
    <property type="entry name" value="WH-like_DNA-bd_sf"/>
</dbReference>
<dbReference type="RefSeq" id="WP_188528108.1">
    <property type="nucleotide sequence ID" value="NZ_BMGI01000004.1"/>
</dbReference>
<dbReference type="PANTHER" id="PTHR30126">
    <property type="entry name" value="HTH-TYPE TRANSCRIPTIONAL REGULATOR"/>
    <property type="match status" value="1"/>
</dbReference>
<protein>
    <recommendedName>
        <fullName evidence="5">HTH-type transcriptional regulator CbbR</fullName>
    </recommendedName>
    <alternativeName>
        <fullName evidence="6">RuBisCO operon transcriptional regulator</fullName>
    </alternativeName>
</protein>
<dbReference type="PROSITE" id="PS50931">
    <property type="entry name" value="HTH_LYSR"/>
    <property type="match status" value="1"/>
</dbReference>
<gene>
    <name evidence="8" type="ORF">GCM10011358_24340</name>
</gene>
<dbReference type="InterPro" id="IPR005119">
    <property type="entry name" value="LysR_subst-bd"/>
</dbReference>
<reference evidence="9" key="1">
    <citation type="journal article" date="2019" name="Int. J. Syst. Evol. Microbiol.">
        <title>The Global Catalogue of Microorganisms (GCM) 10K type strain sequencing project: providing services to taxonomists for standard genome sequencing and annotation.</title>
        <authorList>
            <consortium name="The Broad Institute Genomics Platform"/>
            <consortium name="The Broad Institute Genome Sequencing Center for Infectious Disease"/>
            <person name="Wu L."/>
            <person name="Ma J."/>
        </authorList>
    </citation>
    <scope>NUCLEOTIDE SEQUENCE [LARGE SCALE GENOMIC DNA]</scope>
    <source>
        <strain evidence="9">CGMCC 1.12922</strain>
    </source>
</reference>
<keyword evidence="4" id="KW-0804">Transcription</keyword>
<evidence type="ECO:0000259" key="7">
    <source>
        <dbReference type="PROSITE" id="PS50931"/>
    </source>
</evidence>
<dbReference type="Proteomes" id="UP000617355">
    <property type="component" value="Unassembled WGS sequence"/>
</dbReference>
<accession>A0ABQ1QPJ8</accession>
<evidence type="ECO:0000256" key="3">
    <source>
        <dbReference type="ARBA" id="ARBA00023125"/>
    </source>
</evidence>
<keyword evidence="2" id="KW-0805">Transcription regulation</keyword>
<evidence type="ECO:0000313" key="8">
    <source>
        <dbReference type="EMBL" id="GGD39524.1"/>
    </source>
</evidence>
<dbReference type="PANTHER" id="PTHR30126:SF5">
    <property type="entry name" value="HTH-TYPE TRANSCRIPTIONAL ACTIVATOR CMPR"/>
    <property type="match status" value="1"/>
</dbReference>
<evidence type="ECO:0000256" key="4">
    <source>
        <dbReference type="ARBA" id="ARBA00023163"/>
    </source>
</evidence>
<evidence type="ECO:0000256" key="5">
    <source>
        <dbReference type="ARBA" id="ARBA00039279"/>
    </source>
</evidence>
<dbReference type="EMBL" id="BMGI01000004">
    <property type="protein sequence ID" value="GGD39524.1"/>
    <property type="molecule type" value="Genomic_DNA"/>
</dbReference>
<evidence type="ECO:0000256" key="1">
    <source>
        <dbReference type="ARBA" id="ARBA00009437"/>
    </source>
</evidence>
<organism evidence="8 9">
    <name type="scientific">Sinisalibacter lacisalsi</name>
    <dbReference type="NCBI Taxonomy" id="1526570"/>
    <lineage>
        <taxon>Bacteria</taxon>
        <taxon>Pseudomonadati</taxon>
        <taxon>Pseudomonadota</taxon>
        <taxon>Alphaproteobacteria</taxon>
        <taxon>Rhodobacterales</taxon>
        <taxon>Roseobacteraceae</taxon>
        <taxon>Sinisalibacter</taxon>
    </lineage>
</organism>
<dbReference type="Pfam" id="PF00126">
    <property type="entry name" value="HTH_1"/>
    <property type="match status" value="1"/>
</dbReference>
<comment type="similarity">
    <text evidence="1">Belongs to the LysR transcriptional regulatory family.</text>
</comment>
<dbReference type="Gene3D" id="3.40.190.290">
    <property type="match status" value="1"/>
</dbReference>
<feature type="domain" description="HTH lysR-type" evidence="7">
    <location>
        <begin position="8"/>
        <end position="65"/>
    </location>
</feature>
<evidence type="ECO:0000313" key="9">
    <source>
        <dbReference type="Proteomes" id="UP000617355"/>
    </source>
</evidence>
<dbReference type="InterPro" id="IPR000847">
    <property type="entry name" value="LysR_HTH_N"/>
</dbReference>
<name>A0ABQ1QPJ8_9RHOB</name>
<keyword evidence="3" id="KW-0238">DNA-binding</keyword>
<dbReference type="Pfam" id="PF03466">
    <property type="entry name" value="LysR_substrate"/>
    <property type="match status" value="1"/>
</dbReference>
<sequence>MPTPKKRTLLKKLFVFEAIARNLSFTRAAQELGVSQPNVSIQLRQLEEEIGAPLIEQNGRKLSMTRIGETLYPHCQAIRQELLNTQVCIERLKGIKQGQVSLYIAAPAKYFTPTLIAAFQRDNPGTQFDLHVFGRAEMIAGLQDNACDLIVIADLPDETGLTAVPFLEDPLVLIANPGHPLANAQEISLAEVAAFPFLLREEEAETRAGVDAFLAEHDLDVALIANSNEAIKSAVAAGMGLSFVTRQSVIPEVAAGQLVILDTAIAPPRRTWHLVHRDNKRFSHVAEAFHEFVTKQAARVIDESNSEVWGLAGVNAAGST</sequence>
<comment type="caution">
    <text evidence="8">The sequence shown here is derived from an EMBL/GenBank/DDBJ whole genome shotgun (WGS) entry which is preliminary data.</text>
</comment>
<dbReference type="SUPFAM" id="SSF46785">
    <property type="entry name" value="Winged helix' DNA-binding domain"/>
    <property type="match status" value="1"/>
</dbReference>